<dbReference type="AlphaFoldDB" id="I0Z8J5"/>
<feature type="region of interest" description="Disordered" evidence="1">
    <location>
        <begin position="55"/>
        <end position="122"/>
    </location>
</feature>
<protein>
    <submittedName>
        <fullName evidence="2">Uncharacterized protein</fullName>
    </submittedName>
</protein>
<dbReference type="GeneID" id="17044973"/>
<organism evidence="2 3">
    <name type="scientific">Coccomyxa subellipsoidea (strain C-169)</name>
    <name type="common">Green microalga</name>
    <dbReference type="NCBI Taxonomy" id="574566"/>
    <lineage>
        <taxon>Eukaryota</taxon>
        <taxon>Viridiplantae</taxon>
        <taxon>Chlorophyta</taxon>
        <taxon>core chlorophytes</taxon>
        <taxon>Trebouxiophyceae</taxon>
        <taxon>Trebouxiophyceae incertae sedis</taxon>
        <taxon>Coccomyxaceae</taxon>
        <taxon>Coccomyxa</taxon>
        <taxon>Coccomyxa subellipsoidea</taxon>
    </lineage>
</organism>
<feature type="region of interest" description="Disordered" evidence="1">
    <location>
        <begin position="1"/>
        <end position="34"/>
    </location>
</feature>
<feature type="region of interest" description="Disordered" evidence="1">
    <location>
        <begin position="567"/>
        <end position="629"/>
    </location>
</feature>
<feature type="region of interest" description="Disordered" evidence="1">
    <location>
        <begin position="141"/>
        <end position="204"/>
    </location>
</feature>
<dbReference type="OrthoDB" id="519747at2759"/>
<feature type="compositionally biased region" description="Low complexity" evidence="1">
    <location>
        <begin position="178"/>
        <end position="197"/>
    </location>
</feature>
<comment type="caution">
    <text evidence="2">The sequence shown here is derived from an EMBL/GenBank/DDBJ whole genome shotgun (WGS) entry which is preliminary data.</text>
</comment>
<evidence type="ECO:0000256" key="1">
    <source>
        <dbReference type="SAM" id="MobiDB-lite"/>
    </source>
</evidence>
<name>I0Z8J5_COCSC</name>
<sequence length="687" mass="74318">MLLQPLRPEFRRWPISKTRPDNTPAPSASADKKTAGTCKINALQCLLGQVDFSSDASLSHGSHEEETASTPTLTNYMKEKTAEDYFPTGESKTNPSEGTTTPRQQNVPSSQAARSSHMKTPKMSNMRHLLGNLTDELASPEHAKKQRAPGSQYTPQNKVQQRTPGETKTPMPNPPVRVPVNDSSSSSSGKADSNSVSGTTSQSNEGYTIVKAAYKTTATSRNTAPPAKKPPRKTPGTQQAAVANRLLGRPEHNQPEARHAINQLRESDRQESFEFPAISLQQALVSGGVIWNLDTPAELEFQQRQNSKTPQPFVAHSSPVRHPVISIGHPASWEIYMSEPLPAAPPHVNAPSSGFGAPSQLQQTFLQPDTASQYQNIAMALPTGSRIGDGSFVRGTNRMHARPQSVSSMPAGFYSAQQVHVPAVQNDSVFYTNSEGMQRVQPAYMSAGAVASQPHFSPPPLYTIPEVDAPAPTMQTSKPAWQSPPYAGDAGVPVMRNGRPYMRNGMPVRLPLQDTTNVLEGQDIQRIATMCYVQASQGNVPSHVDKHTVKKLVQQQIEASQPIRAPWYREGPRTSSGYRTWDSRGPASQHYPAYSHKKQGNKAGLSSSSRAGTMRENSRAQGTGCFIPTAHQLPRDSYRLSTRDTESSSAGPSIYNAAASSWQAPAAVQVAGGRCMAVGTGCFIPSV</sequence>
<feature type="compositionally biased region" description="Polar residues" evidence="1">
    <location>
        <begin position="90"/>
        <end position="114"/>
    </location>
</feature>
<keyword evidence="3" id="KW-1185">Reference proteome</keyword>
<dbReference type="EMBL" id="AGSI01000002">
    <property type="protein sequence ID" value="EIE26964.1"/>
    <property type="molecule type" value="Genomic_DNA"/>
</dbReference>
<accession>I0Z8J5</accession>
<gene>
    <name evidence="2" type="ORF">COCSUDRAFT_59456</name>
</gene>
<evidence type="ECO:0000313" key="3">
    <source>
        <dbReference type="Proteomes" id="UP000007264"/>
    </source>
</evidence>
<proteinExistence type="predicted"/>
<dbReference type="KEGG" id="csl:COCSUDRAFT_59456"/>
<feature type="compositionally biased region" description="Polar residues" evidence="1">
    <location>
        <begin position="149"/>
        <end position="166"/>
    </location>
</feature>
<feature type="region of interest" description="Disordered" evidence="1">
    <location>
        <begin position="217"/>
        <end position="239"/>
    </location>
</feature>
<dbReference type="RefSeq" id="XP_005651508.1">
    <property type="nucleotide sequence ID" value="XM_005651451.1"/>
</dbReference>
<reference evidence="2 3" key="1">
    <citation type="journal article" date="2012" name="Genome Biol.">
        <title>The genome of the polar eukaryotic microalga coccomyxa subellipsoidea reveals traits of cold adaptation.</title>
        <authorList>
            <person name="Blanc G."/>
            <person name="Agarkova I."/>
            <person name="Grimwood J."/>
            <person name="Kuo A."/>
            <person name="Brueggeman A."/>
            <person name="Dunigan D."/>
            <person name="Gurnon J."/>
            <person name="Ladunga I."/>
            <person name="Lindquist E."/>
            <person name="Lucas S."/>
            <person name="Pangilinan J."/>
            <person name="Proschold T."/>
            <person name="Salamov A."/>
            <person name="Schmutz J."/>
            <person name="Weeks D."/>
            <person name="Yamada T."/>
            <person name="Claverie J.M."/>
            <person name="Grigoriev I."/>
            <person name="Van Etten J."/>
            <person name="Lomsadze A."/>
            <person name="Borodovsky M."/>
        </authorList>
    </citation>
    <scope>NUCLEOTIDE SEQUENCE [LARGE SCALE GENOMIC DNA]</scope>
    <source>
        <strain evidence="2 3">C-169</strain>
    </source>
</reference>
<evidence type="ECO:0000313" key="2">
    <source>
        <dbReference type="EMBL" id="EIE26964.1"/>
    </source>
</evidence>
<dbReference type="Proteomes" id="UP000007264">
    <property type="component" value="Unassembled WGS sequence"/>
</dbReference>